<dbReference type="RefSeq" id="XP_022247232.1">
    <property type="nucleotide sequence ID" value="XM_022391524.1"/>
</dbReference>
<feature type="domain" description="C2H2-type" evidence="12">
    <location>
        <begin position="384"/>
        <end position="411"/>
    </location>
</feature>
<evidence type="ECO:0000313" key="14">
    <source>
        <dbReference type="RefSeq" id="XP_022247232.1"/>
    </source>
</evidence>
<feature type="domain" description="C2H2-type" evidence="12">
    <location>
        <begin position="333"/>
        <end position="355"/>
    </location>
</feature>
<evidence type="ECO:0000256" key="10">
    <source>
        <dbReference type="ARBA" id="ARBA00023242"/>
    </source>
</evidence>
<dbReference type="Gene3D" id="3.30.160.60">
    <property type="entry name" value="Classic Zinc Finger"/>
    <property type="match status" value="9"/>
</dbReference>
<dbReference type="InterPro" id="IPR036236">
    <property type="entry name" value="Znf_C2H2_sf"/>
</dbReference>
<evidence type="ECO:0000256" key="8">
    <source>
        <dbReference type="ARBA" id="ARBA00023125"/>
    </source>
</evidence>
<feature type="domain" description="C2H2-type" evidence="12">
    <location>
        <begin position="219"/>
        <end position="246"/>
    </location>
</feature>
<dbReference type="GeneID" id="106463884"/>
<name>A0ABM1SUC6_LIMPO</name>
<feature type="domain" description="C2H2-type" evidence="12">
    <location>
        <begin position="247"/>
        <end position="274"/>
    </location>
</feature>
<sequence>MKVEPFSDEKSDGLLDIKLEKSEDETFTTTSTTGNADYLEERSLHTILKFGMIKEEKQDNYDGGIQKTENIFVQEKSEHPDDLIENDIISKFSDNNDDDLDSSNYNNMDVKMKTEFQEEIESVLQSTSDMKTSVNMCSESQCLGYHVIKQEDHYAEVIKSTNPDSGICGETTLNGNKLNKFIIPQCNSKTYSFVVSGKKFGTMDNLTQEKRIQSVEKPYHCAVYGKRFESNSPLKQHVVNHNGENPYSCGVCRKQFVSNSNLKIHRRIHTGEIPYSCTVCEKQFKTNSKLKSHLRIHTKEKPYNCTVCQKQFGTSGYLKLHQRIHTGEKPYSCTVCFKTIGELKKHQRIHTGEKPYSCTVCEKQFGTRDSLKKHQRIHTGEKPFSCTVCKKQFVSSSYLKVHQRIHTGENPYSCTVCEK</sequence>
<feature type="domain" description="C2H2-type" evidence="12">
    <location>
        <begin position="275"/>
        <end position="302"/>
    </location>
</feature>
<evidence type="ECO:0000256" key="9">
    <source>
        <dbReference type="ARBA" id="ARBA00023163"/>
    </source>
</evidence>
<gene>
    <name evidence="14" type="primary">LOC106463884</name>
</gene>
<evidence type="ECO:0000256" key="3">
    <source>
        <dbReference type="ARBA" id="ARBA00022723"/>
    </source>
</evidence>
<keyword evidence="5 11" id="KW-0863">Zinc-finger</keyword>
<evidence type="ECO:0000256" key="1">
    <source>
        <dbReference type="ARBA" id="ARBA00004123"/>
    </source>
</evidence>
<comment type="similarity">
    <text evidence="2">Belongs to the krueppel C2H2-type zinc-finger protein family.</text>
</comment>
<dbReference type="PANTHER" id="PTHR24393">
    <property type="entry name" value="ZINC FINGER PROTEIN"/>
    <property type="match status" value="1"/>
</dbReference>
<keyword evidence="3" id="KW-0479">Metal-binding</keyword>
<evidence type="ECO:0000256" key="11">
    <source>
        <dbReference type="PROSITE-ProRule" id="PRU00042"/>
    </source>
</evidence>
<feature type="domain" description="C2H2-type" evidence="12">
    <location>
        <begin position="303"/>
        <end position="330"/>
    </location>
</feature>
<dbReference type="Pfam" id="PF00096">
    <property type="entry name" value="zf-C2H2"/>
    <property type="match status" value="5"/>
</dbReference>
<keyword evidence="9" id="KW-0804">Transcription</keyword>
<keyword evidence="10" id="KW-0539">Nucleus</keyword>
<proteinExistence type="inferred from homology"/>
<keyword evidence="4" id="KW-0677">Repeat</keyword>
<evidence type="ECO:0000256" key="4">
    <source>
        <dbReference type="ARBA" id="ARBA00022737"/>
    </source>
</evidence>
<keyword evidence="8" id="KW-0238">DNA-binding</keyword>
<reference evidence="14" key="1">
    <citation type="submission" date="2025-08" db="UniProtKB">
        <authorList>
            <consortium name="RefSeq"/>
        </authorList>
    </citation>
    <scope>IDENTIFICATION</scope>
    <source>
        <tissue evidence="14">Muscle</tissue>
    </source>
</reference>
<evidence type="ECO:0000313" key="13">
    <source>
        <dbReference type="Proteomes" id="UP000694941"/>
    </source>
</evidence>
<dbReference type="PROSITE" id="PS00028">
    <property type="entry name" value="ZINC_FINGER_C2H2_1"/>
    <property type="match status" value="5"/>
</dbReference>
<evidence type="ECO:0000259" key="12">
    <source>
        <dbReference type="PROSITE" id="PS50157"/>
    </source>
</evidence>
<keyword evidence="13" id="KW-1185">Reference proteome</keyword>
<dbReference type="PANTHER" id="PTHR24393:SF15">
    <property type="entry name" value="IP01243P-RELATED"/>
    <property type="match status" value="1"/>
</dbReference>
<evidence type="ECO:0000256" key="2">
    <source>
        <dbReference type="ARBA" id="ARBA00006991"/>
    </source>
</evidence>
<feature type="domain" description="C2H2-type" evidence="12">
    <location>
        <begin position="356"/>
        <end position="383"/>
    </location>
</feature>
<keyword evidence="7" id="KW-0805">Transcription regulation</keyword>
<dbReference type="Proteomes" id="UP000694941">
    <property type="component" value="Unplaced"/>
</dbReference>
<protein>
    <submittedName>
        <fullName evidence="14">Zinc finger protein 271-like</fullName>
    </submittedName>
</protein>
<dbReference type="InterPro" id="IPR013087">
    <property type="entry name" value="Znf_C2H2_type"/>
</dbReference>
<comment type="subcellular location">
    <subcellularLocation>
        <location evidence="1">Nucleus</location>
    </subcellularLocation>
</comment>
<evidence type="ECO:0000256" key="5">
    <source>
        <dbReference type="ARBA" id="ARBA00022771"/>
    </source>
</evidence>
<organism evidence="13 14">
    <name type="scientific">Limulus polyphemus</name>
    <name type="common">Atlantic horseshoe crab</name>
    <dbReference type="NCBI Taxonomy" id="6850"/>
    <lineage>
        <taxon>Eukaryota</taxon>
        <taxon>Metazoa</taxon>
        <taxon>Ecdysozoa</taxon>
        <taxon>Arthropoda</taxon>
        <taxon>Chelicerata</taxon>
        <taxon>Merostomata</taxon>
        <taxon>Xiphosura</taxon>
        <taxon>Limulidae</taxon>
        <taxon>Limulus</taxon>
    </lineage>
</organism>
<dbReference type="PROSITE" id="PS50157">
    <property type="entry name" value="ZINC_FINGER_C2H2_2"/>
    <property type="match status" value="7"/>
</dbReference>
<keyword evidence="6" id="KW-0862">Zinc</keyword>
<evidence type="ECO:0000256" key="6">
    <source>
        <dbReference type="ARBA" id="ARBA00022833"/>
    </source>
</evidence>
<accession>A0ABM1SUC6</accession>
<feature type="non-terminal residue" evidence="14">
    <location>
        <position position="419"/>
    </location>
</feature>
<evidence type="ECO:0000256" key="7">
    <source>
        <dbReference type="ARBA" id="ARBA00023015"/>
    </source>
</evidence>
<dbReference type="SMART" id="SM00355">
    <property type="entry name" value="ZnF_C2H2"/>
    <property type="match status" value="7"/>
</dbReference>
<dbReference type="SUPFAM" id="SSF57667">
    <property type="entry name" value="beta-beta-alpha zinc fingers"/>
    <property type="match status" value="5"/>
</dbReference>